<dbReference type="AlphaFoldDB" id="A0AAV5K7U1"/>
<evidence type="ECO:0000313" key="3">
    <source>
        <dbReference type="Proteomes" id="UP001054252"/>
    </source>
</evidence>
<keyword evidence="1" id="KW-0812">Transmembrane</keyword>
<evidence type="ECO:0000313" key="2">
    <source>
        <dbReference type="EMBL" id="GKV19994.1"/>
    </source>
</evidence>
<accession>A0AAV5K7U1</accession>
<sequence>MAIQNLTTAGIFAGTSIVWMLLQWNAHQEPHVKNA</sequence>
<proteinExistence type="predicted"/>
<gene>
    <name evidence="2" type="ORF">SLEP1_g30178</name>
</gene>
<protein>
    <submittedName>
        <fullName evidence="2">Uncharacterized protein</fullName>
    </submittedName>
</protein>
<comment type="caution">
    <text evidence="2">The sequence shown here is derived from an EMBL/GenBank/DDBJ whole genome shotgun (WGS) entry which is preliminary data.</text>
</comment>
<keyword evidence="1" id="KW-0472">Membrane</keyword>
<dbReference type="EMBL" id="BPVZ01000054">
    <property type="protein sequence ID" value="GKV19994.1"/>
    <property type="molecule type" value="Genomic_DNA"/>
</dbReference>
<keyword evidence="1" id="KW-1133">Transmembrane helix</keyword>
<dbReference type="Proteomes" id="UP001054252">
    <property type="component" value="Unassembled WGS sequence"/>
</dbReference>
<keyword evidence="3" id="KW-1185">Reference proteome</keyword>
<reference evidence="2 3" key="1">
    <citation type="journal article" date="2021" name="Commun. Biol.">
        <title>The genome of Shorea leprosula (Dipterocarpaceae) highlights the ecological relevance of drought in aseasonal tropical rainforests.</title>
        <authorList>
            <person name="Ng K.K.S."/>
            <person name="Kobayashi M.J."/>
            <person name="Fawcett J.A."/>
            <person name="Hatakeyama M."/>
            <person name="Paape T."/>
            <person name="Ng C.H."/>
            <person name="Ang C.C."/>
            <person name="Tnah L.H."/>
            <person name="Lee C.T."/>
            <person name="Nishiyama T."/>
            <person name="Sese J."/>
            <person name="O'Brien M.J."/>
            <person name="Copetti D."/>
            <person name="Mohd Noor M.I."/>
            <person name="Ong R.C."/>
            <person name="Putra M."/>
            <person name="Sireger I.Z."/>
            <person name="Indrioko S."/>
            <person name="Kosugi Y."/>
            <person name="Izuno A."/>
            <person name="Isagi Y."/>
            <person name="Lee S.L."/>
            <person name="Shimizu K.K."/>
        </authorList>
    </citation>
    <scope>NUCLEOTIDE SEQUENCE [LARGE SCALE GENOMIC DNA]</scope>
    <source>
        <strain evidence="2">214</strain>
    </source>
</reference>
<name>A0AAV5K7U1_9ROSI</name>
<feature type="transmembrane region" description="Helical" evidence="1">
    <location>
        <begin position="6"/>
        <end position="24"/>
    </location>
</feature>
<evidence type="ECO:0000256" key="1">
    <source>
        <dbReference type="SAM" id="Phobius"/>
    </source>
</evidence>
<organism evidence="2 3">
    <name type="scientific">Rubroshorea leprosula</name>
    <dbReference type="NCBI Taxonomy" id="152421"/>
    <lineage>
        <taxon>Eukaryota</taxon>
        <taxon>Viridiplantae</taxon>
        <taxon>Streptophyta</taxon>
        <taxon>Embryophyta</taxon>
        <taxon>Tracheophyta</taxon>
        <taxon>Spermatophyta</taxon>
        <taxon>Magnoliopsida</taxon>
        <taxon>eudicotyledons</taxon>
        <taxon>Gunneridae</taxon>
        <taxon>Pentapetalae</taxon>
        <taxon>rosids</taxon>
        <taxon>malvids</taxon>
        <taxon>Malvales</taxon>
        <taxon>Dipterocarpaceae</taxon>
        <taxon>Rubroshorea</taxon>
    </lineage>
</organism>